<dbReference type="EMBL" id="LFOD01000025">
    <property type="protein sequence ID" value="KMV15898.1"/>
    <property type="molecule type" value="Genomic_DNA"/>
</dbReference>
<sequence>MSIDTEVISSDARLRGHVYYDATGNPSGPAWYFTVDWLRPDGTRDTDIDSYEYGCIFESESSNPRREALRIVHEVIAEFNDKHRDLAYGSQRP</sequence>
<dbReference type="OrthoDB" id="9952296at2"/>
<dbReference type="PATRIC" id="fig|451644.5.peg.4659"/>
<evidence type="ECO:0000313" key="2">
    <source>
        <dbReference type="Proteomes" id="UP000037594"/>
    </source>
</evidence>
<gene>
    <name evidence="1" type="ORF">ACT17_22575</name>
</gene>
<dbReference type="RefSeq" id="WP_048896154.1">
    <property type="nucleotide sequence ID" value="NZ_LFOD01000025.1"/>
</dbReference>
<evidence type="ECO:0000313" key="1">
    <source>
        <dbReference type="EMBL" id="KMV15898.1"/>
    </source>
</evidence>
<name>A0A0J8U2W4_9MYCO</name>
<protein>
    <submittedName>
        <fullName evidence="1">Uncharacterized protein</fullName>
    </submittedName>
</protein>
<comment type="caution">
    <text evidence="1">The sequence shown here is derived from an EMBL/GenBank/DDBJ whole genome shotgun (WGS) entry which is preliminary data.</text>
</comment>
<dbReference type="AlphaFoldDB" id="A0A0J8U2W4"/>
<organism evidence="1 2">
    <name type="scientific">Mycolicibacterium conceptionense</name>
    <dbReference type="NCBI Taxonomy" id="451644"/>
    <lineage>
        <taxon>Bacteria</taxon>
        <taxon>Bacillati</taxon>
        <taxon>Actinomycetota</taxon>
        <taxon>Actinomycetes</taxon>
        <taxon>Mycobacteriales</taxon>
        <taxon>Mycobacteriaceae</taxon>
        <taxon>Mycolicibacterium</taxon>
    </lineage>
</organism>
<accession>A0A0J8U2W4</accession>
<proteinExistence type="predicted"/>
<reference evidence="1 2" key="1">
    <citation type="submission" date="2015-06" db="EMBL/GenBank/DDBJ databases">
        <title>Genome sequence of Mycobacterium conceptionense strain MLE.</title>
        <authorList>
            <person name="Greninger A.L."/>
            <person name="Cunningham G."/>
            <person name="Chiu C.Y."/>
            <person name="Miller S."/>
        </authorList>
    </citation>
    <scope>NUCLEOTIDE SEQUENCE [LARGE SCALE GENOMIC DNA]</scope>
    <source>
        <strain evidence="1 2">MLE</strain>
    </source>
</reference>
<dbReference type="Proteomes" id="UP000037594">
    <property type="component" value="Unassembled WGS sequence"/>
</dbReference>